<dbReference type="eggNOG" id="COG3266">
    <property type="taxonomic scope" value="Bacteria"/>
</dbReference>
<proteinExistence type="predicted"/>
<dbReference type="OrthoDB" id="2589860at2"/>
<dbReference type="InterPro" id="IPR036689">
    <property type="entry name" value="ESAT-6-like_sf"/>
</dbReference>
<comment type="caution">
    <text evidence="1">The sequence shown here is derived from an EMBL/GenBank/DDBJ whole genome shotgun (WGS) entry which is preliminary data.</text>
</comment>
<dbReference type="EMBL" id="BAVZ01000004">
    <property type="protein sequence ID" value="GAF07904.1"/>
    <property type="molecule type" value="Genomic_DNA"/>
</dbReference>
<sequence>MRISVEPESLRALSRQLEQSSEQIRQITATLNQALGSLIWEASIRQSVMNEWQVANRQSELITNLLAEMSRNIQNKAEQFHSADMQNNSILKEAPIFVSPLAMFKLPGNQSNGPILPGYESTNVMSNPLSAVNAVGSQHNDDGVSVGWGYQGPTAAGWASIGYGSLMLGAMAKSGFNVNMKNNGSVATIKGARSSFALKEGINGTRYTLNNAAKNPQVWKFIDPKIAAKEAFSVKGIGGKLGYAGLILDTGVSGYQDYQQGGATRAAASVVVNGGIGLGTLAGSAAIGAAVGSAVPVAGTIVGAGVGLVAGVVISAVTDIEINGKSLKTYAVDGVDTAIDSTVDGIKSVAEGAEHLAEDTIETVSDSIKAVSHGASQVANEVQQKLGNLSKLFV</sequence>
<name>W7YZU1_9BACL</name>
<dbReference type="STRING" id="1236976.JCM16418_1937"/>
<evidence type="ECO:0000313" key="2">
    <source>
        <dbReference type="Proteomes" id="UP000019364"/>
    </source>
</evidence>
<dbReference type="SUPFAM" id="SSF140453">
    <property type="entry name" value="EsxAB dimer-like"/>
    <property type="match status" value="1"/>
</dbReference>
<dbReference type="Proteomes" id="UP000019364">
    <property type="component" value="Unassembled WGS sequence"/>
</dbReference>
<dbReference type="Gene3D" id="1.10.287.1060">
    <property type="entry name" value="ESAT-6-like"/>
    <property type="match status" value="1"/>
</dbReference>
<accession>W7YZU1</accession>
<dbReference type="RefSeq" id="WP_036647707.1">
    <property type="nucleotide sequence ID" value="NZ_BAVZ01000004.1"/>
</dbReference>
<reference evidence="1 2" key="1">
    <citation type="journal article" date="2014" name="Genome Announc.">
        <title>Draft Genome Sequence of Paenibacillus pini JCM 16418T, Isolated from the Rhizosphere of Pine Tree.</title>
        <authorList>
            <person name="Yuki M."/>
            <person name="Oshima K."/>
            <person name="Suda W."/>
            <person name="Oshida Y."/>
            <person name="Kitamura K."/>
            <person name="Iida Y."/>
            <person name="Hattori M."/>
            <person name="Ohkuma M."/>
        </authorList>
    </citation>
    <scope>NUCLEOTIDE SEQUENCE [LARGE SCALE GENOMIC DNA]</scope>
    <source>
        <strain evidence="1 2">JCM 16418</strain>
    </source>
</reference>
<organism evidence="1 2">
    <name type="scientific">Paenibacillus pini JCM 16418</name>
    <dbReference type="NCBI Taxonomy" id="1236976"/>
    <lineage>
        <taxon>Bacteria</taxon>
        <taxon>Bacillati</taxon>
        <taxon>Bacillota</taxon>
        <taxon>Bacilli</taxon>
        <taxon>Bacillales</taxon>
        <taxon>Paenibacillaceae</taxon>
        <taxon>Paenibacillus</taxon>
    </lineage>
</organism>
<gene>
    <name evidence="1" type="ORF">JCM16418_1937</name>
</gene>
<protein>
    <recommendedName>
        <fullName evidence="3">WXG100 family type VII secretion target</fullName>
    </recommendedName>
</protein>
<dbReference type="AlphaFoldDB" id="W7YZU1"/>
<keyword evidence="2" id="KW-1185">Reference proteome</keyword>
<evidence type="ECO:0000313" key="1">
    <source>
        <dbReference type="EMBL" id="GAF07904.1"/>
    </source>
</evidence>
<evidence type="ECO:0008006" key="3">
    <source>
        <dbReference type="Google" id="ProtNLM"/>
    </source>
</evidence>